<dbReference type="InterPro" id="IPR000873">
    <property type="entry name" value="AMP-dep_synth/lig_dom"/>
</dbReference>
<sequence>MPPARRGIRRAVSTHRNILSALLSWELDAQAGMLAGFAPVVGGPQPAALLSIPLFHVSGLHVSLLQSFRAQRRLVCMYKWDPAQAVEIIEREKITGFNGPPAVTGDLVEIARREGRDLSSLIAVGGGGASRARNR</sequence>
<evidence type="ECO:0000259" key="1">
    <source>
        <dbReference type="Pfam" id="PF00501"/>
    </source>
</evidence>
<feature type="domain" description="AMP-dependent synthetase/ligase" evidence="1">
    <location>
        <begin position="12"/>
        <end position="129"/>
    </location>
</feature>
<name>A0A974P7T8_9CAUL</name>
<dbReference type="Gene3D" id="3.40.50.980">
    <property type="match status" value="1"/>
</dbReference>
<dbReference type="SUPFAM" id="SSF56801">
    <property type="entry name" value="Acetyl-CoA synthetase-like"/>
    <property type="match status" value="1"/>
</dbReference>
<gene>
    <name evidence="2" type="ORF">JKL49_19025</name>
</gene>
<protein>
    <submittedName>
        <fullName evidence="2">AMP-binding protein</fullName>
    </submittedName>
</protein>
<reference evidence="2" key="1">
    <citation type="submission" date="2021-01" db="EMBL/GenBank/DDBJ databases">
        <title>Genome sequence of Phenylobacterium sp. 20VBR1 isolated from a valley glaceir, Ny-Alesund, Svalbard.</title>
        <authorList>
            <person name="Thomas F.A."/>
            <person name="Krishnan K.P."/>
            <person name="Sinha R.K."/>
        </authorList>
    </citation>
    <scope>NUCLEOTIDE SEQUENCE</scope>
    <source>
        <strain evidence="2">20VBR1</strain>
    </source>
</reference>
<organism evidence="2">
    <name type="scientific">Phenylobacterium glaciei</name>
    <dbReference type="NCBI Taxonomy" id="2803784"/>
    <lineage>
        <taxon>Bacteria</taxon>
        <taxon>Pseudomonadati</taxon>
        <taxon>Pseudomonadota</taxon>
        <taxon>Alphaproteobacteria</taxon>
        <taxon>Caulobacterales</taxon>
        <taxon>Caulobacteraceae</taxon>
        <taxon>Phenylobacterium</taxon>
    </lineage>
</organism>
<dbReference type="Pfam" id="PF00501">
    <property type="entry name" value="AMP-binding"/>
    <property type="match status" value="1"/>
</dbReference>
<accession>A0A974P7T8</accession>
<dbReference type="EMBL" id="CP068570">
    <property type="protein sequence ID" value="QQZ52030.1"/>
    <property type="molecule type" value="Genomic_DNA"/>
</dbReference>
<evidence type="ECO:0000313" key="2">
    <source>
        <dbReference type="EMBL" id="QQZ52030.1"/>
    </source>
</evidence>
<dbReference type="AlphaFoldDB" id="A0A974P7T8"/>
<proteinExistence type="predicted"/>